<dbReference type="AlphaFoldDB" id="A0A3L9M7Z6"/>
<evidence type="ECO:0000313" key="2">
    <source>
        <dbReference type="Proteomes" id="UP000275348"/>
    </source>
</evidence>
<evidence type="ECO:0000313" key="1">
    <source>
        <dbReference type="EMBL" id="RLZ08066.1"/>
    </source>
</evidence>
<dbReference type="Proteomes" id="UP000275348">
    <property type="component" value="Unassembled WGS sequence"/>
</dbReference>
<organism evidence="1 2">
    <name type="scientific">Faecalibacter macacae</name>
    <dbReference type="NCBI Taxonomy" id="1859289"/>
    <lineage>
        <taxon>Bacteria</taxon>
        <taxon>Pseudomonadati</taxon>
        <taxon>Bacteroidota</taxon>
        <taxon>Flavobacteriia</taxon>
        <taxon>Flavobacteriales</taxon>
        <taxon>Weeksellaceae</taxon>
        <taxon>Faecalibacter</taxon>
    </lineage>
</organism>
<comment type="caution">
    <text evidence="1">The sequence shown here is derived from an EMBL/GenBank/DDBJ whole genome shotgun (WGS) entry which is preliminary data.</text>
</comment>
<gene>
    <name evidence="1" type="ORF">EAH69_10740</name>
</gene>
<protein>
    <submittedName>
        <fullName evidence="1">HopJ type III effector protein</fullName>
    </submittedName>
</protein>
<dbReference type="InterPro" id="IPR014984">
    <property type="entry name" value="HopJ"/>
</dbReference>
<name>A0A3L9M7Z6_9FLAO</name>
<dbReference type="EMBL" id="RDOJ01000015">
    <property type="protein sequence ID" value="RLZ08066.1"/>
    <property type="molecule type" value="Genomic_DNA"/>
</dbReference>
<proteinExistence type="predicted"/>
<reference evidence="1 2" key="1">
    <citation type="submission" date="2018-10" db="EMBL/GenBank/DDBJ databases">
        <authorList>
            <person name="Chen X."/>
        </authorList>
    </citation>
    <scope>NUCLEOTIDE SEQUENCE [LARGE SCALE GENOMIC DNA]</scope>
    <source>
        <strain evidence="1 2">YIM 102668</strain>
    </source>
</reference>
<dbReference type="Gene3D" id="3.20.160.10">
    <property type="entry name" value="vpa0580 domain like"/>
    <property type="match status" value="1"/>
</dbReference>
<dbReference type="Pfam" id="PF08888">
    <property type="entry name" value="HopJ"/>
    <property type="match status" value="1"/>
</dbReference>
<sequence>MAQEILNQLAEGSAIFNDVIAFIESKYTHTPTAFKNGAQENAADQNQGSAKVLAFGKLENLSVEDTLKLFAEHYQSVLDTPEGTDHQNIRQFMANGWEGVSFDGTALIAK</sequence>
<dbReference type="InterPro" id="IPR038604">
    <property type="entry name" value="HopJ_sf"/>
</dbReference>
<dbReference type="OrthoDB" id="9790826at2"/>
<accession>A0A3L9M7Z6</accession>
<dbReference type="RefSeq" id="WP_121935208.1">
    <property type="nucleotide sequence ID" value="NZ_RDOJ01000015.1"/>
</dbReference>
<keyword evidence="2" id="KW-1185">Reference proteome</keyword>